<comment type="caution">
    <text evidence="2">The sequence shown here is derived from an EMBL/GenBank/DDBJ whole genome shotgun (WGS) entry which is preliminary data.</text>
</comment>
<name>A0ABV5G7M5_9MICC</name>
<dbReference type="Proteomes" id="UP001589575">
    <property type="component" value="Unassembled WGS sequence"/>
</dbReference>
<organism evidence="2 3">
    <name type="scientific">Citricoccus parietis</name>
    <dbReference type="NCBI Taxonomy" id="592307"/>
    <lineage>
        <taxon>Bacteria</taxon>
        <taxon>Bacillati</taxon>
        <taxon>Actinomycetota</taxon>
        <taxon>Actinomycetes</taxon>
        <taxon>Micrococcales</taxon>
        <taxon>Micrococcaceae</taxon>
        <taxon>Citricoccus</taxon>
    </lineage>
</organism>
<reference evidence="2 3" key="1">
    <citation type="submission" date="2024-09" db="EMBL/GenBank/DDBJ databases">
        <authorList>
            <person name="Sun Q."/>
            <person name="Mori K."/>
        </authorList>
    </citation>
    <scope>NUCLEOTIDE SEQUENCE [LARGE SCALE GENOMIC DNA]</scope>
    <source>
        <strain evidence="2 3">CCM 7609</strain>
    </source>
</reference>
<protein>
    <submittedName>
        <fullName evidence="2">Uncharacterized protein</fullName>
    </submittedName>
</protein>
<accession>A0ABV5G7M5</accession>
<sequence length="129" mass="13567">MAPTSRAWASTATAKVRQSPGRRRTPDAGRGVHGPVGPVPMSGAGPSRVAVEGRVRRVLPRGICGAVVSGGPGVLPRSRIPFDIPDRRRRCLPFRPGSLSAVQPVPLAVGPHLRVQPVRLLHLGVQCTA</sequence>
<dbReference type="EMBL" id="JBHMFI010000004">
    <property type="protein sequence ID" value="MFB9074951.1"/>
    <property type="molecule type" value="Genomic_DNA"/>
</dbReference>
<evidence type="ECO:0000313" key="3">
    <source>
        <dbReference type="Proteomes" id="UP001589575"/>
    </source>
</evidence>
<keyword evidence="3" id="KW-1185">Reference proteome</keyword>
<proteinExistence type="predicted"/>
<evidence type="ECO:0000313" key="2">
    <source>
        <dbReference type="EMBL" id="MFB9074951.1"/>
    </source>
</evidence>
<evidence type="ECO:0000256" key="1">
    <source>
        <dbReference type="SAM" id="MobiDB-lite"/>
    </source>
</evidence>
<gene>
    <name evidence="2" type="ORF">ACFFX0_28695</name>
</gene>
<feature type="region of interest" description="Disordered" evidence="1">
    <location>
        <begin position="1"/>
        <end position="48"/>
    </location>
</feature>